<dbReference type="GO" id="GO:0000455">
    <property type="term" value="P:enzyme-directed rRNA pseudouridine synthesis"/>
    <property type="evidence" value="ECO:0007669"/>
    <property type="project" value="UniProtKB-ARBA"/>
</dbReference>
<dbReference type="Gene3D" id="3.30.2350.10">
    <property type="entry name" value="Pseudouridine synthase"/>
    <property type="match status" value="1"/>
</dbReference>
<comment type="catalytic activity">
    <reaction evidence="5">
        <text>a uridine in RNA = a pseudouridine in RNA</text>
        <dbReference type="Rhea" id="RHEA:48348"/>
        <dbReference type="Rhea" id="RHEA-COMP:12068"/>
        <dbReference type="Rhea" id="RHEA-COMP:12069"/>
        <dbReference type="ChEBI" id="CHEBI:65314"/>
        <dbReference type="ChEBI" id="CHEBI:65315"/>
    </reaction>
</comment>
<keyword evidence="8" id="KW-1185">Reference proteome</keyword>
<dbReference type="SUPFAM" id="SSF55120">
    <property type="entry name" value="Pseudouridine synthase"/>
    <property type="match status" value="1"/>
</dbReference>
<proteinExistence type="inferred from homology"/>
<evidence type="ECO:0000259" key="6">
    <source>
        <dbReference type="SMART" id="SM00363"/>
    </source>
</evidence>
<evidence type="ECO:0000313" key="7">
    <source>
        <dbReference type="EMBL" id="GGG00305.1"/>
    </source>
</evidence>
<dbReference type="NCBIfam" id="TIGR00005">
    <property type="entry name" value="rluA_subfam"/>
    <property type="match status" value="1"/>
</dbReference>
<feature type="active site" evidence="3">
    <location>
        <position position="138"/>
    </location>
</feature>
<evidence type="ECO:0000256" key="4">
    <source>
        <dbReference type="PROSITE-ProRule" id="PRU00182"/>
    </source>
</evidence>
<dbReference type="EMBL" id="BMEO01000011">
    <property type="protein sequence ID" value="GGG00305.1"/>
    <property type="molecule type" value="Genomic_DNA"/>
</dbReference>
<dbReference type="InterPro" id="IPR006145">
    <property type="entry name" value="PsdUridine_synth_RsuA/RluA"/>
</dbReference>
<dbReference type="GO" id="GO:0120159">
    <property type="term" value="F:rRNA pseudouridine synthase activity"/>
    <property type="evidence" value="ECO:0007669"/>
    <property type="project" value="UniProtKB-ARBA"/>
</dbReference>
<comment type="caution">
    <text evidence="7">The sequence shown here is derived from an EMBL/GenBank/DDBJ whole genome shotgun (WGS) entry which is preliminary data.</text>
</comment>
<dbReference type="EC" id="5.4.99.-" evidence="5"/>
<dbReference type="SUPFAM" id="SSF55174">
    <property type="entry name" value="Alpha-L RNA-binding motif"/>
    <property type="match status" value="1"/>
</dbReference>
<comment type="similarity">
    <text evidence="1 5">Belongs to the pseudouridine synthase RluA family.</text>
</comment>
<dbReference type="GO" id="GO:0003723">
    <property type="term" value="F:RNA binding"/>
    <property type="evidence" value="ECO:0007669"/>
    <property type="project" value="UniProtKB-KW"/>
</dbReference>
<dbReference type="Pfam" id="PF00849">
    <property type="entry name" value="PseudoU_synth_2"/>
    <property type="match status" value="1"/>
</dbReference>
<evidence type="ECO:0000256" key="3">
    <source>
        <dbReference type="PIRSR" id="PIRSR606225-1"/>
    </source>
</evidence>
<name>A0A917FTG6_9GAMM</name>
<dbReference type="InterPro" id="IPR050188">
    <property type="entry name" value="RluA_PseudoU_synthase"/>
</dbReference>
<dbReference type="Proteomes" id="UP000605253">
    <property type="component" value="Unassembled WGS sequence"/>
</dbReference>
<dbReference type="PROSITE" id="PS50889">
    <property type="entry name" value="S4"/>
    <property type="match status" value="1"/>
</dbReference>
<dbReference type="Pfam" id="PF01479">
    <property type="entry name" value="S4"/>
    <property type="match status" value="1"/>
</dbReference>
<dbReference type="AlphaFoldDB" id="A0A917FTG6"/>
<reference evidence="7" key="1">
    <citation type="journal article" date="2014" name="Int. J. Syst. Evol. Microbiol.">
        <title>Complete genome sequence of Corynebacterium casei LMG S-19264T (=DSM 44701T), isolated from a smear-ripened cheese.</title>
        <authorList>
            <consortium name="US DOE Joint Genome Institute (JGI-PGF)"/>
            <person name="Walter F."/>
            <person name="Albersmeier A."/>
            <person name="Kalinowski J."/>
            <person name="Ruckert C."/>
        </authorList>
    </citation>
    <scope>NUCLEOTIDE SEQUENCE</scope>
    <source>
        <strain evidence="7">CGMCC 1.12181</strain>
    </source>
</reference>
<organism evidence="7 8">
    <name type="scientific">Marinicella pacifica</name>
    <dbReference type="NCBI Taxonomy" id="1171543"/>
    <lineage>
        <taxon>Bacteria</taxon>
        <taxon>Pseudomonadati</taxon>
        <taxon>Pseudomonadota</taxon>
        <taxon>Gammaproteobacteria</taxon>
        <taxon>Lysobacterales</taxon>
        <taxon>Marinicellaceae</taxon>
        <taxon>Marinicella</taxon>
    </lineage>
</organism>
<dbReference type="CDD" id="cd00165">
    <property type="entry name" value="S4"/>
    <property type="match status" value="1"/>
</dbReference>
<evidence type="ECO:0000313" key="8">
    <source>
        <dbReference type="Proteomes" id="UP000605253"/>
    </source>
</evidence>
<accession>A0A917FTG6</accession>
<dbReference type="InterPro" id="IPR002942">
    <property type="entry name" value="S4_RNA-bd"/>
</dbReference>
<dbReference type="InterPro" id="IPR036986">
    <property type="entry name" value="S4_RNA-bd_sf"/>
</dbReference>
<evidence type="ECO:0000256" key="1">
    <source>
        <dbReference type="ARBA" id="ARBA00010876"/>
    </source>
</evidence>
<dbReference type="PANTHER" id="PTHR21600:SF87">
    <property type="entry name" value="RNA PSEUDOURIDYLATE SYNTHASE DOMAIN-CONTAINING PROTEIN 1"/>
    <property type="match status" value="1"/>
</dbReference>
<reference evidence="7" key="2">
    <citation type="submission" date="2020-09" db="EMBL/GenBank/DDBJ databases">
        <authorList>
            <person name="Sun Q."/>
            <person name="Zhou Y."/>
        </authorList>
    </citation>
    <scope>NUCLEOTIDE SEQUENCE</scope>
    <source>
        <strain evidence="7">CGMCC 1.12181</strain>
    </source>
</reference>
<keyword evidence="2 5" id="KW-0413">Isomerase</keyword>
<evidence type="ECO:0000256" key="5">
    <source>
        <dbReference type="RuleBase" id="RU362028"/>
    </source>
</evidence>
<comment type="function">
    <text evidence="5">Responsible for synthesis of pseudouridine from uracil.</text>
</comment>
<feature type="domain" description="RNA-binding S4" evidence="6">
    <location>
        <begin position="15"/>
        <end position="72"/>
    </location>
</feature>
<sequence>MDKPIFNIDRHSEGQRLDNFLRKQRKNLTTGQLYKLIRKGQIRINGKRSQPSAKLQNGDLVRVPPFIYFEEPQTQIKLPAKTVDCLMASIIAENQDYLVINKPAGMAVHKGTGHDYGVIEILQHRPAYQHLLLAHRLDVVTSGCLVLAKNRTALLDFQAALKARKVKKTYLALLEGALDNSVLVKQSLAETRINNLKTAVIDDKGKTAVTQFEPQGHRNGISRVLCSPVTGRTHQIRAHAAYLNCPIVGDTQYGAKPRKNLSRAVFLHAEHIVFADYSFQAPVDADFENFWQSL</sequence>
<dbReference type="RefSeq" id="WP_188365789.1">
    <property type="nucleotide sequence ID" value="NZ_BAABJF010000024.1"/>
</dbReference>
<dbReference type="InterPro" id="IPR006224">
    <property type="entry name" value="PsdUridine_synth_RluA-like_CS"/>
</dbReference>
<dbReference type="InterPro" id="IPR020103">
    <property type="entry name" value="PsdUridine_synth_cat_dom_sf"/>
</dbReference>
<dbReference type="SMART" id="SM00363">
    <property type="entry name" value="S4"/>
    <property type="match status" value="1"/>
</dbReference>
<protein>
    <recommendedName>
        <fullName evidence="5">Pseudouridine synthase</fullName>
        <ecNumber evidence="5">5.4.99.-</ecNumber>
    </recommendedName>
</protein>
<dbReference type="PANTHER" id="PTHR21600">
    <property type="entry name" value="MITOCHONDRIAL RNA PSEUDOURIDINE SYNTHASE"/>
    <property type="match status" value="1"/>
</dbReference>
<gene>
    <name evidence="7" type="ORF">GCM10011365_21900</name>
</gene>
<dbReference type="InterPro" id="IPR006225">
    <property type="entry name" value="PsdUridine_synth_RluC/D"/>
</dbReference>
<evidence type="ECO:0000256" key="2">
    <source>
        <dbReference type="ARBA" id="ARBA00023235"/>
    </source>
</evidence>
<dbReference type="CDD" id="cd02869">
    <property type="entry name" value="PseudoU_synth_RluA_like"/>
    <property type="match status" value="1"/>
</dbReference>
<dbReference type="Gene3D" id="3.10.290.10">
    <property type="entry name" value="RNA-binding S4 domain"/>
    <property type="match status" value="1"/>
</dbReference>
<dbReference type="PROSITE" id="PS01129">
    <property type="entry name" value="PSI_RLU"/>
    <property type="match status" value="1"/>
</dbReference>
<keyword evidence="4" id="KW-0694">RNA-binding</keyword>